<accession>A0A2U2PLQ7</accession>
<organism evidence="1 2">
    <name type="scientific">Pararcticibacter amylolyticus</name>
    <dbReference type="NCBI Taxonomy" id="2173175"/>
    <lineage>
        <taxon>Bacteria</taxon>
        <taxon>Pseudomonadati</taxon>
        <taxon>Bacteroidota</taxon>
        <taxon>Sphingobacteriia</taxon>
        <taxon>Sphingobacteriales</taxon>
        <taxon>Sphingobacteriaceae</taxon>
        <taxon>Pararcticibacter</taxon>
    </lineage>
</organism>
<dbReference type="RefSeq" id="WP_109414386.1">
    <property type="nucleotide sequence ID" value="NZ_QEAS01000002.1"/>
</dbReference>
<dbReference type="EMBL" id="QEAS01000002">
    <property type="protein sequence ID" value="PWG82109.1"/>
    <property type="molecule type" value="Genomic_DNA"/>
</dbReference>
<sequence>MDLQAEKLQLVKMVIDTEDRSLIRDLITLFKSRSKAESENVEAFYDGFREAVHEIKLAKEGKIKPLSLKDALNEL</sequence>
<proteinExistence type="predicted"/>
<gene>
    <name evidence="1" type="ORF">DDR33_03585</name>
</gene>
<keyword evidence="2" id="KW-1185">Reference proteome</keyword>
<comment type="caution">
    <text evidence="1">The sequence shown here is derived from an EMBL/GenBank/DDBJ whole genome shotgun (WGS) entry which is preliminary data.</text>
</comment>
<reference evidence="1 2" key="1">
    <citation type="submission" date="2018-04" db="EMBL/GenBank/DDBJ databases">
        <title>Pedobacter chongqingensis sp. nov., isolated from a rottenly hemp rope.</title>
        <authorList>
            <person name="Cai Y."/>
        </authorList>
    </citation>
    <scope>NUCLEOTIDE SEQUENCE [LARGE SCALE GENOMIC DNA]</scope>
    <source>
        <strain evidence="1 2">FJ4-8</strain>
    </source>
</reference>
<protein>
    <submittedName>
        <fullName evidence="1">Uncharacterized protein</fullName>
    </submittedName>
</protein>
<evidence type="ECO:0000313" key="2">
    <source>
        <dbReference type="Proteomes" id="UP000245647"/>
    </source>
</evidence>
<dbReference type="AlphaFoldDB" id="A0A2U2PLQ7"/>
<evidence type="ECO:0000313" key="1">
    <source>
        <dbReference type="EMBL" id="PWG82109.1"/>
    </source>
</evidence>
<name>A0A2U2PLQ7_9SPHI</name>
<dbReference type="Proteomes" id="UP000245647">
    <property type="component" value="Unassembled WGS sequence"/>
</dbReference>
<dbReference type="OrthoDB" id="963033at2"/>